<sequence length="152" mass="16856">MAFCFKEVSSITHKLTQKQQRFVDAYCSVSEFNATDAARRAGYKHPNKQGPENLVKLGTVIAQRMESLQKKTGSSIMNQQEVAERLSKFADGSIKVQQLANNGKLVDAPISPKDQLKALELLGKSYGMFVDKKEINGNLDIEIGVGNYDDED</sequence>
<dbReference type="EMBL" id="WJNE01000005">
    <property type="protein sequence ID" value="MRG68711.1"/>
    <property type="molecule type" value="Genomic_DNA"/>
</dbReference>
<dbReference type="GO" id="GO:0051276">
    <property type="term" value="P:chromosome organization"/>
    <property type="evidence" value="ECO:0007669"/>
    <property type="project" value="InterPro"/>
</dbReference>
<evidence type="ECO:0000313" key="2">
    <source>
        <dbReference type="EMBL" id="MRG68711.1"/>
    </source>
</evidence>
<organism evidence="2 3">
    <name type="scientific">Limosilactobacillus reuteri</name>
    <name type="common">Lactobacillus reuteri</name>
    <dbReference type="NCBI Taxonomy" id="1598"/>
    <lineage>
        <taxon>Bacteria</taxon>
        <taxon>Bacillati</taxon>
        <taxon>Bacillota</taxon>
        <taxon>Bacilli</taxon>
        <taxon>Lactobacillales</taxon>
        <taxon>Lactobacillaceae</taxon>
        <taxon>Limosilactobacillus</taxon>
    </lineage>
</organism>
<dbReference type="AlphaFoldDB" id="A0A6A8CXA3"/>
<reference evidence="2 3" key="1">
    <citation type="submission" date="2019-11" db="EMBL/GenBank/DDBJ databases">
        <title>Draft genome sequence of 12 host-associated Lactobacillus reuteri rodent strains.</title>
        <authorList>
            <person name="Zhang S."/>
            <person name="Ozcam M."/>
            <person name="Van Pijkeren J.P."/>
        </authorList>
    </citation>
    <scope>NUCLEOTIDE SEQUENCE [LARGE SCALE GENOMIC DNA]</scope>
    <source>
        <strain evidence="2 3">Rat19</strain>
    </source>
</reference>
<accession>A0A6A8CXA3</accession>
<comment type="caution">
    <text evidence="2">The sequence shown here is derived from an EMBL/GenBank/DDBJ whole genome shotgun (WGS) entry which is preliminary data.</text>
</comment>
<gene>
    <name evidence="1" type="ORF">GIX83_02085</name>
    <name evidence="2" type="ORF">GIX83_02335</name>
</gene>
<dbReference type="InterPro" id="IPR005335">
    <property type="entry name" value="Terminase_ssu"/>
</dbReference>
<dbReference type="Gene3D" id="1.10.10.1400">
    <property type="entry name" value="Terminase, small subunit, N-terminal DNA-binding domain, HTH motif"/>
    <property type="match status" value="1"/>
</dbReference>
<evidence type="ECO:0000313" key="3">
    <source>
        <dbReference type="Proteomes" id="UP000430985"/>
    </source>
</evidence>
<proteinExistence type="predicted"/>
<protein>
    <submittedName>
        <fullName evidence="2">Terminase small subunit</fullName>
    </submittedName>
</protein>
<name>A0A6A8CXA3_LIMRT</name>
<dbReference type="Pfam" id="PF03592">
    <property type="entry name" value="Terminase_2"/>
    <property type="match status" value="1"/>
</dbReference>
<dbReference type="EMBL" id="WJNE01000005">
    <property type="protein sequence ID" value="MRG68661.1"/>
    <property type="molecule type" value="Genomic_DNA"/>
</dbReference>
<dbReference type="InterPro" id="IPR038713">
    <property type="entry name" value="Terminase_Gp1_N_sf"/>
</dbReference>
<dbReference type="Proteomes" id="UP000430985">
    <property type="component" value="Unassembled WGS sequence"/>
</dbReference>
<evidence type="ECO:0000313" key="1">
    <source>
        <dbReference type="EMBL" id="MRG68661.1"/>
    </source>
</evidence>